<dbReference type="Proteomes" id="UP000245624">
    <property type="component" value="Unassembled WGS sequence"/>
</dbReference>
<proteinExistence type="predicted"/>
<accession>A0A317L2Y7</accession>
<gene>
    <name evidence="1" type="ORF">DLJ74_02840</name>
</gene>
<keyword evidence="2" id="KW-1185">Reference proteome</keyword>
<reference evidence="1 2" key="1">
    <citation type="submission" date="2018-05" db="EMBL/GenBank/DDBJ databases">
        <title>Genomic analysis of Gracilibacillus dipsosauri DD1 reveals novel features of a salt-tolerant amylase.</title>
        <authorList>
            <person name="Deutch C.E."/>
            <person name="Yang S."/>
        </authorList>
    </citation>
    <scope>NUCLEOTIDE SEQUENCE [LARGE SCALE GENOMIC DNA]</scope>
    <source>
        <strain evidence="1 2">DD1</strain>
    </source>
</reference>
<name>A0A317L2Y7_9BACI</name>
<dbReference type="SUPFAM" id="SSF48452">
    <property type="entry name" value="TPR-like"/>
    <property type="match status" value="1"/>
</dbReference>
<sequence length="227" mass="26030">MAMRSEEEIKTAYAQINSLYKDAVNGDEKAVQALHQTLEQVRSNHANIPLLNAYHGSIMILIARDKTNPLEKLRWSKAGLKLLDDAVIFSPQNFMIRLLRGKAAHKLPEKHFNRGHTAIDDYTFLIKSHERGKGFLNSKAYWQLIYELGEVYYRMGRNQDAGICWRKLKNETQDPAFQRLLLSKLKLVEGKPAVETRTEPEGPFASLLRRIVNEAQNQIPDNSQQTT</sequence>
<comment type="caution">
    <text evidence="1">The sequence shown here is derived from an EMBL/GenBank/DDBJ whole genome shotgun (WGS) entry which is preliminary data.</text>
</comment>
<dbReference type="AlphaFoldDB" id="A0A317L2Y7"/>
<evidence type="ECO:0000313" key="2">
    <source>
        <dbReference type="Proteomes" id="UP000245624"/>
    </source>
</evidence>
<protein>
    <recommendedName>
        <fullName evidence="3">Tetratricopeptide repeat protein</fullName>
    </recommendedName>
</protein>
<dbReference type="InterPro" id="IPR011990">
    <property type="entry name" value="TPR-like_helical_dom_sf"/>
</dbReference>
<dbReference type="EMBL" id="QGTD01000004">
    <property type="protein sequence ID" value="PWU69883.1"/>
    <property type="molecule type" value="Genomic_DNA"/>
</dbReference>
<evidence type="ECO:0000313" key="1">
    <source>
        <dbReference type="EMBL" id="PWU69883.1"/>
    </source>
</evidence>
<dbReference type="RefSeq" id="WP_109983273.1">
    <property type="nucleotide sequence ID" value="NZ_QGTD01000004.1"/>
</dbReference>
<dbReference type="OrthoDB" id="1807878at2"/>
<organism evidence="1 2">
    <name type="scientific">Gracilibacillus dipsosauri</name>
    <dbReference type="NCBI Taxonomy" id="178340"/>
    <lineage>
        <taxon>Bacteria</taxon>
        <taxon>Bacillati</taxon>
        <taxon>Bacillota</taxon>
        <taxon>Bacilli</taxon>
        <taxon>Bacillales</taxon>
        <taxon>Bacillaceae</taxon>
        <taxon>Gracilibacillus</taxon>
    </lineage>
</organism>
<evidence type="ECO:0008006" key="3">
    <source>
        <dbReference type="Google" id="ProtNLM"/>
    </source>
</evidence>